<comment type="caution">
    <text evidence="2">The sequence shown here is derived from an EMBL/GenBank/DDBJ whole genome shotgun (WGS) entry which is preliminary data.</text>
</comment>
<evidence type="ECO:0000313" key="2">
    <source>
        <dbReference type="EMBL" id="TQL60239.1"/>
    </source>
</evidence>
<keyword evidence="3" id="KW-1185">Reference proteome</keyword>
<name>A0A542ZIV8_9MICO</name>
<dbReference type="EMBL" id="VFOQ01000001">
    <property type="protein sequence ID" value="TQL60239.1"/>
    <property type="molecule type" value="Genomic_DNA"/>
</dbReference>
<accession>A0A542ZIV8</accession>
<dbReference type="Proteomes" id="UP000319514">
    <property type="component" value="Unassembled WGS sequence"/>
</dbReference>
<evidence type="ECO:0000313" key="3">
    <source>
        <dbReference type="Proteomes" id="UP000319514"/>
    </source>
</evidence>
<dbReference type="OrthoDB" id="3256141at2"/>
<sequence>MRRHWFLPETPDVIGTLSRQAEVTVTGLTAMVAWACGAGTGAPVREAEHQADAIRRELAGQLRVAFSTPVDQEDLFTLSERLDMVLNTAKNVVREAEALEVTPNPALADMAAIALDVVRELAAALPALAADPDQATTHADAAVAAERRMEKRYRAAMHDSLAIADLRASVNQREIYRRMLELGEAGVRVADRVWYAVVKEG</sequence>
<proteinExistence type="inferred from homology"/>
<evidence type="ECO:0008006" key="4">
    <source>
        <dbReference type="Google" id="ProtNLM"/>
    </source>
</evidence>
<dbReference type="Gene3D" id="1.20.58.220">
    <property type="entry name" value="Phosphate transport system protein phou homolog 2, domain 2"/>
    <property type="match status" value="1"/>
</dbReference>
<reference evidence="2 3" key="1">
    <citation type="submission" date="2019-06" db="EMBL/GenBank/DDBJ databases">
        <title>Sequencing the genomes of 1000 actinobacteria strains.</title>
        <authorList>
            <person name="Klenk H.-P."/>
        </authorList>
    </citation>
    <scope>NUCLEOTIDE SEQUENCE [LARGE SCALE GENOMIC DNA]</scope>
    <source>
        <strain evidence="2 3">DSM 18082</strain>
    </source>
</reference>
<comment type="similarity">
    <text evidence="1">Belongs to the UPF0111 family.</text>
</comment>
<protein>
    <recommendedName>
        <fullName evidence="4">DUF47 family protein</fullName>
    </recommendedName>
</protein>
<dbReference type="RefSeq" id="WP_141788162.1">
    <property type="nucleotide sequence ID" value="NZ_BAAAKX010000021.1"/>
</dbReference>
<dbReference type="Pfam" id="PF01865">
    <property type="entry name" value="PhoU_div"/>
    <property type="match status" value="1"/>
</dbReference>
<dbReference type="InterPro" id="IPR018445">
    <property type="entry name" value="Put_Phosphate_transp_reg"/>
</dbReference>
<dbReference type="InterPro" id="IPR038078">
    <property type="entry name" value="PhoU-like_sf"/>
</dbReference>
<evidence type="ECO:0000256" key="1">
    <source>
        <dbReference type="ARBA" id="ARBA00008591"/>
    </source>
</evidence>
<organism evidence="2 3">
    <name type="scientific">Oryzihumus leptocrescens</name>
    <dbReference type="NCBI Taxonomy" id="297536"/>
    <lineage>
        <taxon>Bacteria</taxon>
        <taxon>Bacillati</taxon>
        <taxon>Actinomycetota</taxon>
        <taxon>Actinomycetes</taxon>
        <taxon>Micrococcales</taxon>
        <taxon>Intrasporangiaceae</taxon>
        <taxon>Oryzihumus</taxon>
    </lineage>
</organism>
<dbReference type="AlphaFoldDB" id="A0A542ZIV8"/>
<gene>
    <name evidence="2" type="ORF">FB474_1622</name>
</gene>